<evidence type="ECO:0000313" key="3">
    <source>
        <dbReference type="Proteomes" id="UP000800235"/>
    </source>
</evidence>
<evidence type="ECO:0000256" key="1">
    <source>
        <dbReference type="SAM" id="SignalP"/>
    </source>
</evidence>
<dbReference type="EMBL" id="MU007122">
    <property type="protein sequence ID" value="KAF2418971.1"/>
    <property type="molecule type" value="Genomic_DNA"/>
</dbReference>
<reference evidence="2" key="1">
    <citation type="journal article" date="2020" name="Stud. Mycol.">
        <title>101 Dothideomycetes genomes: a test case for predicting lifestyles and emergence of pathogens.</title>
        <authorList>
            <person name="Haridas S."/>
            <person name="Albert R."/>
            <person name="Binder M."/>
            <person name="Bloem J."/>
            <person name="Labutti K."/>
            <person name="Salamov A."/>
            <person name="Andreopoulos B."/>
            <person name="Baker S."/>
            <person name="Barry K."/>
            <person name="Bills G."/>
            <person name="Bluhm B."/>
            <person name="Cannon C."/>
            <person name="Castanera R."/>
            <person name="Culley D."/>
            <person name="Daum C."/>
            <person name="Ezra D."/>
            <person name="Gonzalez J."/>
            <person name="Henrissat B."/>
            <person name="Kuo A."/>
            <person name="Liang C."/>
            <person name="Lipzen A."/>
            <person name="Lutzoni F."/>
            <person name="Magnuson J."/>
            <person name="Mondo S."/>
            <person name="Nolan M."/>
            <person name="Ohm R."/>
            <person name="Pangilinan J."/>
            <person name="Park H.-J."/>
            <person name="Ramirez L."/>
            <person name="Alfaro M."/>
            <person name="Sun H."/>
            <person name="Tritt A."/>
            <person name="Yoshinaga Y."/>
            <person name="Zwiers L.-H."/>
            <person name="Turgeon B."/>
            <person name="Goodwin S."/>
            <person name="Spatafora J."/>
            <person name="Crous P."/>
            <person name="Grigoriev I."/>
        </authorList>
    </citation>
    <scope>NUCLEOTIDE SEQUENCE</scope>
    <source>
        <strain evidence="2">CBS 130266</strain>
    </source>
</reference>
<organism evidence="2 3">
    <name type="scientific">Tothia fuscella</name>
    <dbReference type="NCBI Taxonomy" id="1048955"/>
    <lineage>
        <taxon>Eukaryota</taxon>
        <taxon>Fungi</taxon>
        <taxon>Dikarya</taxon>
        <taxon>Ascomycota</taxon>
        <taxon>Pezizomycotina</taxon>
        <taxon>Dothideomycetes</taxon>
        <taxon>Pleosporomycetidae</taxon>
        <taxon>Venturiales</taxon>
        <taxon>Cylindrosympodiaceae</taxon>
        <taxon>Tothia</taxon>
    </lineage>
</organism>
<dbReference type="AlphaFoldDB" id="A0A9P4TTA6"/>
<proteinExistence type="predicted"/>
<accession>A0A9P4TTA6</accession>
<feature type="signal peptide" evidence="1">
    <location>
        <begin position="1"/>
        <end position="17"/>
    </location>
</feature>
<dbReference type="Proteomes" id="UP000800235">
    <property type="component" value="Unassembled WGS sequence"/>
</dbReference>
<gene>
    <name evidence="2" type="ORF">EJ08DRAFT_702936</name>
</gene>
<dbReference type="OrthoDB" id="4142625at2759"/>
<keyword evidence="3" id="KW-1185">Reference proteome</keyword>
<sequence length="427" mass="46313">MKISGLCLLVCAEVAFAATLGSKPEVEKRQLAGILGALASGDTSILGALGNGKYGRQTGAKPAGEAPLKEEQKSSFTVPGVKRIKIRTGPYLVPGMNRQNSYSKHWGMLESYYDTKIEKPCSECNILRQQGGLEYANGTNANIDTGLWLHHMVHFNVGDRRWDPSGISEASCIPHEGINTMGGSALGKGQISTRNAERYFVTGNERTPFNYYKAGTSPIGSAYHLDAADKFFYLVELMNMNMNDASVYITMTYDIIDGALPAGWSEVKTVYLDANACKSSEVPSPKGKTQFQIQSKPWKPNVEGVIIDSMGHLHDGGIEIETMATSTNPLCKANAVYSSKPEYVYRDMGMPMHGDVVAKDHISDMPGCGPTNVAVPKMSRDQSWITRGTYDYNKRTANLEAGSPSEVMAIAIVLVQVPPGPLKPVKA</sequence>
<comment type="caution">
    <text evidence="2">The sequence shown here is derived from an EMBL/GenBank/DDBJ whole genome shotgun (WGS) entry which is preliminary data.</text>
</comment>
<feature type="chain" id="PRO_5040163094" evidence="1">
    <location>
        <begin position="18"/>
        <end position="427"/>
    </location>
</feature>
<keyword evidence="1" id="KW-0732">Signal</keyword>
<evidence type="ECO:0000313" key="2">
    <source>
        <dbReference type="EMBL" id="KAF2418971.1"/>
    </source>
</evidence>
<name>A0A9P4TTA6_9PEZI</name>
<protein>
    <submittedName>
        <fullName evidence="2">Uncharacterized protein</fullName>
    </submittedName>
</protein>